<dbReference type="Proteomes" id="UP000244005">
    <property type="component" value="Unassembled WGS sequence"/>
</dbReference>
<organism evidence="1 2">
    <name type="scientific">Marchantia polymorpha</name>
    <name type="common">Common liverwort</name>
    <name type="synonym">Marchantia aquatica</name>
    <dbReference type="NCBI Taxonomy" id="3197"/>
    <lineage>
        <taxon>Eukaryota</taxon>
        <taxon>Viridiplantae</taxon>
        <taxon>Streptophyta</taxon>
        <taxon>Embryophyta</taxon>
        <taxon>Marchantiophyta</taxon>
        <taxon>Marchantiopsida</taxon>
        <taxon>Marchantiidae</taxon>
        <taxon>Marchantiales</taxon>
        <taxon>Marchantiaceae</taxon>
        <taxon>Marchantia</taxon>
    </lineage>
</organism>
<sequence length="189" mass="20972">MGSGWVRFLVVRSGRHQVRSASARVRFRQVRSGRGCRVSWGLVDLLVLLVRDRDLGARAEGRVEFGSGGGREGGQERTDDRGEKASAFCLVRSFASTSFALRFIIHHAGTCLTFAGSASKGHGLPEGDAAASIEPRRIRAFFVVVRRKQESERRFSIDRAATFRVALGRRHGKRLERLIAGRGAFFTKR</sequence>
<dbReference type="AlphaFoldDB" id="A0A2R6X8H8"/>
<reference evidence="2" key="1">
    <citation type="journal article" date="2017" name="Cell">
        <title>Insights into land plant evolution garnered from the Marchantia polymorpha genome.</title>
        <authorList>
            <person name="Bowman J.L."/>
            <person name="Kohchi T."/>
            <person name="Yamato K.T."/>
            <person name="Jenkins J."/>
            <person name="Shu S."/>
            <person name="Ishizaki K."/>
            <person name="Yamaoka S."/>
            <person name="Nishihama R."/>
            <person name="Nakamura Y."/>
            <person name="Berger F."/>
            <person name="Adam C."/>
            <person name="Aki S.S."/>
            <person name="Althoff F."/>
            <person name="Araki T."/>
            <person name="Arteaga-Vazquez M.A."/>
            <person name="Balasubrmanian S."/>
            <person name="Barry K."/>
            <person name="Bauer D."/>
            <person name="Boehm C.R."/>
            <person name="Briginshaw L."/>
            <person name="Caballero-Perez J."/>
            <person name="Catarino B."/>
            <person name="Chen F."/>
            <person name="Chiyoda S."/>
            <person name="Chovatia M."/>
            <person name="Davies K.M."/>
            <person name="Delmans M."/>
            <person name="Demura T."/>
            <person name="Dierschke T."/>
            <person name="Dolan L."/>
            <person name="Dorantes-Acosta A.E."/>
            <person name="Eklund D.M."/>
            <person name="Florent S.N."/>
            <person name="Flores-Sandoval E."/>
            <person name="Fujiyama A."/>
            <person name="Fukuzawa H."/>
            <person name="Galik B."/>
            <person name="Grimanelli D."/>
            <person name="Grimwood J."/>
            <person name="Grossniklaus U."/>
            <person name="Hamada T."/>
            <person name="Haseloff J."/>
            <person name="Hetherington A.J."/>
            <person name="Higo A."/>
            <person name="Hirakawa Y."/>
            <person name="Hundley H.N."/>
            <person name="Ikeda Y."/>
            <person name="Inoue K."/>
            <person name="Inoue S.I."/>
            <person name="Ishida S."/>
            <person name="Jia Q."/>
            <person name="Kakita M."/>
            <person name="Kanazawa T."/>
            <person name="Kawai Y."/>
            <person name="Kawashima T."/>
            <person name="Kennedy M."/>
            <person name="Kinose K."/>
            <person name="Kinoshita T."/>
            <person name="Kohara Y."/>
            <person name="Koide E."/>
            <person name="Komatsu K."/>
            <person name="Kopischke S."/>
            <person name="Kubo M."/>
            <person name="Kyozuka J."/>
            <person name="Lagercrantz U."/>
            <person name="Lin S.S."/>
            <person name="Lindquist E."/>
            <person name="Lipzen A.M."/>
            <person name="Lu C.W."/>
            <person name="De Luna E."/>
            <person name="Martienssen R.A."/>
            <person name="Minamino N."/>
            <person name="Mizutani M."/>
            <person name="Mizutani M."/>
            <person name="Mochizuki N."/>
            <person name="Monte I."/>
            <person name="Mosher R."/>
            <person name="Nagasaki H."/>
            <person name="Nakagami H."/>
            <person name="Naramoto S."/>
            <person name="Nishitani K."/>
            <person name="Ohtani M."/>
            <person name="Okamoto T."/>
            <person name="Okumura M."/>
            <person name="Phillips J."/>
            <person name="Pollak B."/>
            <person name="Reinders A."/>
            <person name="Rovekamp M."/>
            <person name="Sano R."/>
            <person name="Sawa S."/>
            <person name="Schmid M.W."/>
            <person name="Shirakawa M."/>
            <person name="Solano R."/>
            <person name="Spunde A."/>
            <person name="Suetsugu N."/>
            <person name="Sugano S."/>
            <person name="Sugiyama A."/>
            <person name="Sun R."/>
            <person name="Suzuki Y."/>
            <person name="Takenaka M."/>
            <person name="Takezawa D."/>
            <person name="Tomogane H."/>
            <person name="Tsuzuki M."/>
            <person name="Ueda T."/>
            <person name="Umeda M."/>
            <person name="Ward J.M."/>
            <person name="Watanabe Y."/>
            <person name="Yazaki K."/>
            <person name="Yokoyama R."/>
            <person name="Yoshitake Y."/>
            <person name="Yotsui I."/>
            <person name="Zachgo S."/>
            <person name="Schmutz J."/>
        </authorList>
    </citation>
    <scope>NUCLEOTIDE SEQUENCE [LARGE SCALE GENOMIC DNA]</scope>
    <source>
        <strain evidence="2">Tak-1</strain>
    </source>
</reference>
<accession>A0A2R6X8H8</accession>
<keyword evidence="2" id="KW-1185">Reference proteome</keyword>
<evidence type="ECO:0000313" key="2">
    <source>
        <dbReference type="Proteomes" id="UP000244005"/>
    </source>
</evidence>
<protein>
    <submittedName>
        <fullName evidence="1">Uncharacterized protein</fullName>
    </submittedName>
</protein>
<proteinExistence type="predicted"/>
<name>A0A2R6X8H8_MARPO</name>
<dbReference type="EMBL" id="KZ772702">
    <property type="protein sequence ID" value="PTQ42403.1"/>
    <property type="molecule type" value="Genomic_DNA"/>
</dbReference>
<evidence type="ECO:0000313" key="1">
    <source>
        <dbReference type="EMBL" id="PTQ42403.1"/>
    </source>
</evidence>
<gene>
    <name evidence="1" type="ORF">MARPO_0030s0126</name>
</gene>